<gene>
    <name evidence="1" type="ORF">NA66_1001708</name>
</gene>
<evidence type="ECO:0000313" key="2">
    <source>
        <dbReference type="Proteomes" id="UP000247755"/>
    </source>
</evidence>
<sequence length="142" mass="16452">MLAEIELRTPIAGITMYDEIDDALYAWYKWADGYHEVRGHSGADPTCRDFRASRQWMDYNDLNDLVDYQLQKTKGELIDPLIQKLGLRHRVAINTAMRNMECGGSVWSSNRNPDTQEDDYREAKELLRPKLASMGLVNRKEV</sequence>
<accession>A0A318JBB5</accession>
<protein>
    <submittedName>
        <fullName evidence="1">Uncharacterized protein</fullName>
    </submittedName>
</protein>
<reference evidence="1 2" key="1">
    <citation type="submission" date="2018-05" db="EMBL/GenBank/DDBJ databases">
        <title>Comparative genomics of bacterial root endophytes of switchgrass collected from native prairies over two seasons.</title>
        <authorList>
            <person name="Tang Y."/>
        </authorList>
    </citation>
    <scope>NUCLEOTIDE SEQUENCE [LARGE SCALE GENOMIC DNA]</scope>
    <source>
        <strain evidence="1 2">NFIX32</strain>
    </source>
</reference>
<proteinExistence type="predicted"/>
<evidence type="ECO:0000313" key="1">
    <source>
        <dbReference type="EMBL" id="PXX41098.1"/>
    </source>
</evidence>
<name>A0A318JBB5_BURPY</name>
<dbReference type="AlphaFoldDB" id="A0A318JBB5"/>
<organism evidence="1 2">
    <name type="scientific">Burkholderia pyrrocinia</name>
    <name type="common">Pseudomonas pyrrocinia</name>
    <dbReference type="NCBI Taxonomy" id="60550"/>
    <lineage>
        <taxon>Bacteria</taxon>
        <taxon>Pseudomonadati</taxon>
        <taxon>Pseudomonadota</taxon>
        <taxon>Betaproteobacteria</taxon>
        <taxon>Burkholderiales</taxon>
        <taxon>Burkholderiaceae</taxon>
        <taxon>Burkholderia</taxon>
        <taxon>Burkholderia cepacia complex</taxon>
    </lineage>
</organism>
<comment type="caution">
    <text evidence="1">The sequence shown here is derived from an EMBL/GenBank/DDBJ whole genome shotgun (WGS) entry which is preliminary data.</text>
</comment>
<dbReference type="RefSeq" id="WP_072438850.1">
    <property type="nucleotide sequence ID" value="NZ_QJJY01000001.1"/>
</dbReference>
<dbReference type="EMBL" id="QJJY01000001">
    <property type="protein sequence ID" value="PXX41098.1"/>
    <property type="molecule type" value="Genomic_DNA"/>
</dbReference>
<dbReference type="Proteomes" id="UP000247755">
    <property type="component" value="Unassembled WGS sequence"/>
</dbReference>